<feature type="domain" description="S-adenosyl-l-methionine hydroxide adenosyltransferase N-terminal" evidence="3">
    <location>
        <begin position="9"/>
        <end position="147"/>
    </location>
</feature>
<name>A0A4R3N295_9GAMM</name>
<dbReference type="InterPro" id="IPR023228">
    <property type="entry name" value="SAM_OH_AdoTrfase_N_sf"/>
</dbReference>
<dbReference type="Gene3D" id="2.40.30.90">
    <property type="entry name" value="Bacterial fluorinating enzyme like"/>
    <property type="match status" value="1"/>
</dbReference>
<dbReference type="Proteomes" id="UP000295717">
    <property type="component" value="Unassembled WGS sequence"/>
</dbReference>
<evidence type="ECO:0000256" key="2">
    <source>
        <dbReference type="ARBA" id="ARBA00024035"/>
    </source>
</evidence>
<dbReference type="InterPro" id="IPR046470">
    <property type="entry name" value="SAM_HAT_C"/>
</dbReference>
<evidence type="ECO:0000259" key="3">
    <source>
        <dbReference type="Pfam" id="PF01887"/>
    </source>
</evidence>
<dbReference type="OrthoDB" id="9792195at2"/>
<dbReference type="SUPFAM" id="SSF101852">
    <property type="entry name" value="Bacterial fluorinating enzyme, C-terminal domain"/>
    <property type="match status" value="1"/>
</dbReference>
<evidence type="ECO:0000256" key="1">
    <source>
        <dbReference type="ARBA" id="ARBA00022691"/>
    </source>
</evidence>
<dbReference type="InterPro" id="IPR046469">
    <property type="entry name" value="SAM_HAT_N"/>
</dbReference>
<dbReference type="SUPFAM" id="SSF102522">
    <property type="entry name" value="Bacterial fluorinating enzyme, N-terminal domain"/>
    <property type="match status" value="1"/>
</dbReference>
<dbReference type="InterPro" id="IPR002747">
    <property type="entry name" value="SAM_OH_AdoTrfase"/>
</dbReference>
<evidence type="ECO:0000313" key="5">
    <source>
        <dbReference type="EMBL" id="TCT20789.1"/>
    </source>
</evidence>
<evidence type="ECO:0000259" key="4">
    <source>
        <dbReference type="Pfam" id="PF20257"/>
    </source>
</evidence>
<dbReference type="PIRSF" id="PIRSF006779">
    <property type="entry name" value="UCP006779"/>
    <property type="match status" value="1"/>
</dbReference>
<comment type="caution">
    <text evidence="5">The sequence shown here is derived from an EMBL/GenBank/DDBJ whole genome shotgun (WGS) entry which is preliminary data.</text>
</comment>
<feature type="domain" description="S-adenosyl-l-methionine hydroxide adenosyltransferase C-terminal" evidence="4">
    <location>
        <begin position="167"/>
        <end position="244"/>
    </location>
</feature>
<dbReference type="Pfam" id="PF01887">
    <property type="entry name" value="SAM_HAT_N"/>
    <property type="match status" value="1"/>
</dbReference>
<accession>A0A4R3N295</accession>
<dbReference type="Pfam" id="PF20257">
    <property type="entry name" value="SAM_HAT_C"/>
    <property type="match status" value="1"/>
</dbReference>
<gene>
    <name evidence="5" type="ORF">EDC35_105233</name>
</gene>
<reference evidence="5 6" key="1">
    <citation type="submission" date="2019-03" db="EMBL/GenBank/DDBJ databases">
        <title>Genomic Encyclopedia of Type Strains, Phase IV (KMG-IV): sequencing the most valuable type-strain genomes for metagenomic binning, comparative biology and taxonomic classification.</title>
        <authorList>
            <person name="Goeker M."/>
        </authorList>
    </citation>
    <scope>NUCLEOTIDE SEQUENCE [LARGE SCALE GENOMIC DNA]</scope>
    <source>
        <strain evidence="5 6">DSM 13587</strain>
    </source>
</reference>
<sequence>MKALVVQRIVLVTDFGGGLYVGQMRARLDALLPATPVIDLVHDLPAFRLDLAAYLLPALVRDMPDDTLYLCVVDPGVGGERAALLIQTDNGWFIGPDNGLLAPLVRRADSANVWRIGWQPVRMSASFHGRDWFVPAAARLCQGSDLQMAPLDPDTLVGAEWPAELSAILYIDHFGNLISGLNASGRDCQSRLQVGTHRLPQARTFCEVAPGAPFWYENAFGLVEIAVSQGRADQLLGLAAGDPIGPFIRAADSED</sequence>
<keyword evidence="6" id="KW-1185">Reference proteome</keyword>
<proteinExistence type="inferred from homology"/>
<keyword evidence="1" id="KW-0949">S-adenosyl-L-methionine</keyword>
<dbReference type="EMBL" id="SMAO01000005">
    <property type="protein sequence ID" value="TCT20789.1"/>
    <property type="molecule type" value="Genomic_DNA"/>
</dbReference>
<protein>
    <recommendedName>
        <fullName evidence="7">SAM-dependent chlorinase/fluorinase</fullName>
    </recommendedName>
</protein>
<dbReference type="InterPro" id="IPR023227">
    <property type="entry name" value="SAM_OH_AdoTrfase_C_sf"/>
</dbReference>
<dbReference type="Gene3D" id="3.40.50.10790">
    <property type="entry name" value="S-adenosyl-l-methionine hydroxide adenosyltransferase, N-terminal"/>
    <property type="match status" value="1"/>
</dbReference>
<evidence type="ECO:0008006" key="7">
    <source>
        <dbReference type="Google" id="ProtNLM"/>
    </source>
</evidence>
<evidence type="ECO:0000313" key="6">
    <source>
        <dbReference type="Proteomes" id="UP000295717"/>
    </source>
</evidence>
<organism evidence="5 6">
    <name type="scientific">Thiobaca trueperi</name>
    <dbReference type="NCBI Taxonomy" id="127458"/>
    <lineage>
        <taxon>Bacteria</taxon>
        <taxon>Pseudomonadati</taxon>
        <taxon>Pseudomonadota</taxon>
        <taxon>Gammaproteobacteria</taxon>
        <taxon>Chromatiales</taxon>
        <taxon>Chromatiaceae</taxon>
        <taxon>Thiobaca</taxon>
    </lineage>
</organism>
<comment type="similarity">
    <text evidence="2">Belongs to the SAM hydrolase / SAM-dependent halogenase family.</text>
</comment>
<dbReference type="AlphaFoldDB" id="A0A4R3N295"/>
<dbReference type="PANTHER" id="PTHR35092">
    <property type="entry name" value="CHLORINASE MJ1651"/>
    <property type="match status" value="1"/>
</dbReference>
<dbReference type="RefSeq" id="WP_132977391.1">
    <property type="nucleotide sequence ID" value="NZ_SMAO01000005.1"/>
</dbReference>
<dbReference type="PANTHER" id="PTHR35092:SF1">
    <property type="entry name" value="CHLORINASE MJ1651"/>
    <property type="match status" value="1"/>
</dbReference>